<feature type="domain" description="DOMON" evidence="15">
    <location>
        <begin position="57"/>
        <end position="172"/>
    </location>
</feature>
<feature type="signal peptide" evidence="14">
    <location>
        <begin position="1"/>
        <end position="34"/>
    </location>
</feature>
<evidence type="ECO:0000256" key="5">
    <source>
        <dbReference type="ARBA" id="ARBA00022723"/>
    </source>
</evidence>
<feature type="binding site" description="axial binding residue" evidence="12">
    <location>
        <position position="218"/>
    </location>
    <ligand>
        <name>heme b</name>
        <dbReference type="ChEBI" id="CHEBI:60344"/>
        <label>1</label>
    </ligand>
    <ligandPart>
        <name>Fe</name>
        <dbReference type="ChEBI" id="CHEBI:18248"/>
    </ligandPart>
</feature>
<comment type="function">
    <text evidence="10">May act as a catecholamine-responsive trans-membrane electron transporter.</text>
</comment>
<evidence type="ECO:0000313" key="18">
    <source>
        <dbReference type="Proteomes" id="UP001634007"/>
    </source>
</evidence>
<keyword evidence="18" id="KW-1185">Reference proteome</keyword>
<evidence type="ECO:0000313" key="17">
    <source>
        <dbReference type="EMBL" id="KAL3725054.1"/>
    </source>
</evidence>
<keyword evidence="9 11" id="KW-0472">Membrane</keyword>
<keyword evidence="4 13" id="KW-0812">Transmembrane</keyword>
<comment type="caution">
    <text evidence="17">The sequence shown here is derived from an EMBL/GenBank/DDBJ whole genome shotgun (WGS) entry which is preliminary data.</text>
</comment>
<evidence type="ECO:0000256" key="3">
    <source>
        <dbReference type="ARBA" id="ARBA00022617"/>
    </source>
</evidence>
<keyword evidence="7 11" id="KW-0249">Electron transport</keyword>
<dbReference type="InterPro" id="IPR005018">
    <property type="entry name" value="DOMON_domain"/>
</dbReference>
<dbReference type="Gene3D" id="1.20.120.1770">
    <property type="match status" value="1"/>
</dbReference>
<reference evidence="17 18" key="1">
    <citation type="submission" date="2024-11" db="EMBL/GenBank/DDBJ databases">
        <title>Chromosome-level genome assembly of Eucalyptus globulus Labill. provides insights into its genome evolution.</title>
        <authorList>
            <person name="Li X."/>
        </authorList>
    </citation>
    <scope>NUCLEOTIDE SEQUENCE [LARGE SCALE GENOMIC DNA]</scope>
    <source>
        <strain evidence="17">CL2024</strain>
        <tissue evidence="17">Fresh tender leaves</tissue>
    </source>
</reference>
<evidence type="ECO:0000256" key="13">
    <source>
        <dbReference type="SAM" id="Phobius"/>
    </source>
</evidence>
<evidence type="ECO:0000256" key="4">
    <source>
        <dbReference type="ARBA" id="ARBA00022692"/>
    </source>
</evidence>
<dbReference type="GO" id="GO:0016020">
    <property type="term" value="C:membrane"/>
    <property type="evidence" value="ECO:0007669"/>
    <property type="project" value="UniProtKB-SubCell"/>
</dbReference>
<dbReference type="EMBL" id="JBJKBG010000008">
    <property type="protein sequence ID" value="KAL3725054.1"/>
    <property type="molecule type" value="Genomic_DNA"/>
</dbReference>
<feature type="binding site" description="axial binding residue" evidence="12">
    <location>
        <position position="254"/>
    </location>
    <ligand>
        <name>heme b</name>
        <dbReference type="ChEBI" id="CHEBI:60344"/>
        <label>1</label>
    </ligand>
    <ligandPart>
        <name>Fe</name>
        <dbReference type="ChEBI" id="CHEBI:18248"/>
    </ligandPart>
</feature>
<dbReference type="Pfam" id="PF04526">
    <property type="entry name" value="DUF568"/>
    <property type="match status" value="1"/>
</dbReference>
<evidence type="ECO:0000256" key="12">
    <source>
        <dbReference type="PIRSR" id="PIRSR037471-1"/>
    </source>
</evidence>
<organism evidence="17 18">
    <name type="scientific">Eucalyptus globulus</name>
    <name type="common">Tasmanian blue gum</name>
    <dbReference type="NCBI Taxonomy" id="34317"/>
    <lineage>
        <taxon>Eukaryota</taxon>
        <taxon>Viridiplantae</taxon>
        <taxon>Streptophyta</taxon>
        <taxon>Embryophyta</taxon>
        <taxon>Tracheophyta</taxon>
        <taxon>Spermatophyta</taxon>
        <taxon>Magnoliopsida</taxon>
        <taxon>eudicotyledons</taxon>
        <taxon>Gunneridae</taxon>
        <taxon>Pentapetalae</taxon>
        <taxon>rosids</taxon>
        <taxon>malvids</taxon>
        <taxon>Myrtales</taxon>
        <taxon>Myrtaceae</taxon>
        <taxon>Myrtoideae</taxon>
        <taxon>Eucalypteae</taxon>
        <taxon>Eucalyptus</taxon>
    </lineage>
</organism>
<proteinExistence type="predicted"/>
<evidence type="ECO:0000256" key="11">
    <source>
        <dbReference type="PIRNR" id="PIRNR037471"/>
    </source>
</evidence>
<evidence type="ECO:0000256" key="10">
    <source>
        <dbReference type="ARBA" id="ARBA00053871"/>
    </source>
</evidence>
<dbReference type="Pfam" id="PF03188">
    <property type="entry name" value="Cytochrom_B561"/>
    <property type="match status" value="1"/>
</dbReference>
<keyword evidence="6 14" id="KW-0732">Signal</keyword>
<accession>A0ABD3JDF1</accession>
<dbReference type="Proteomes" id="UP001634007">
    <property type="component" value="Unassembled WGS sequence"/>
</dbReference>
<feature type="domain" description="Cytochrome b561" evidence="16">
    <location>
        <begin position="179"/>
        <end position="378"/>
    </location>
</feature>
<keyword evidence="12" id="KW-0408">Iron</keyword>
<keyword evidence="2 11" id="KW-0813">Transport</keyword>
<dbReference type="PROSITE" id="PS50939">
    <property type="entry name" value="CYTOCHROME_B561"/>
    <property type="match status" value="1"/>
</dbReference>
<dbReference type="FunFam" id="1.20.120.1770:FF:000007">
    <property type="entry name" value="Cytochrome b561 and DOMON domain-containing protein"/>
    <property type="match status" value="1"/>
</dbReference>
<feature type="transmembrane region" description="Helical" evidence="13">
    <location>
        <begin position="319"/>
        <end position="339"/>
    </location>
</feature>
<keyword evidence="5 12" id="KW-0479">Metal-binding</keyword>
<dbReference type="SMART" id="SM00665">
    <property type="entry name" value="B561"/>
    <property type="match status" value="1"/>
</dbReference>
<comment type="subcellular location">
    <subcellularLocation>
        <location evidence="1">Membrane</location>
        <topology evidence="1">Multi-pass membrane protein</topology>
    </subcellularLocation>
</comment>
<dbReference type="PROSITE" id="PS50836">
    <property type="entry name" value="DOMON"/>
    <property type="match status" value="1"/>
</dbReference>
<name>A0ABD3JDF1_EUCGL</name>
<evidence type="ECO:0000259" key="15">
    <source>
        <dbReference type="PROSITE" id="PS50836"/>
    </source>
</evidence>
<evidence type="ECO:0000256" key="6">
    <source>
        <dbReference type="ARBA" id="ARBA00022729"/>
    </source>
</evidence>
<feature type="binding site" description="axial binding residue" evidence="12">
    <location>
        <position position="323"/>
    </location>
    <ligand>
        <name>heme b</name>
        <dbReference type="ChEBI" id="CHEBI:60344"/>
        <label>1</label>
    </ligand>
    <ligandPart>
        <name>Fe</name>
        <dbReference type="ChEBI" id="CHEBI:18248"/>
    </ligandPart>
</feature>
<evidence type="ECO:0000256" key="7">
    <source>
        <dbReference type="ARBA" id="ARBA00022982"/>
    </source>
</evidence>
<evidence type="ECO:0000256" key="1">
    <source>
        <dbReference type="ARBA" id="ARBA00004141"/>
    </source>
</evidence>
<dbReference type="PIRSF" id="PIRSF037471">
    <property type="entry name" value="UCP037471"/>
    <property type="match status" value="1"/>
</dbReference>
<evidence type="ECO:0000256" key="2">
    <source>
        <dbReference type="ARBA" id="ARBA00022448"/>
    </source>
</evidence>
<dbReference type="PANTHER" id="PTHR23130:SF195">
    <property type="entry name" value="CYTOCHROME B561 AND DOMON DOMAIN-CONTAINING PROTEIN"/>
    <property type="match status" value="1"/>
</dbReference>
<keyword evidence="3" id="KW-0349">Heme</keyword>
<comment type="cofactor">
    <cofactor evidence="11">
        <name>heme b</name>
        <dbReference type="ChEBI" id="CHEBI:60344"/>
    </cofactor>
    <text evidence="11">Binds 2 heme b groups non-covalently.</text>
</comment>
<gene>
    <name evidence="17" type="ORF">ACJRO7_030118</name>
</gene>
<feature type="binding site" description="axial binding residue" evidence="12">
    <location>
        <position position="287"/>
    </location>
    <ligand>
        <name>heme b</name>
        <dbReference type="ChEBI" id="CHEBI:60344"/>
        <label>1</label>
    </ligand>
    <ligandPart>
        <name>Fe</name>
        <dbReference type="ChEBI" id="CHEBI:18248"/>
    </ligandPart>
</feature>
<dbReference type="InterPro" id="IPR006593">
    <property type="entry name" value="Cyt_b561/ferric_Rdtase_TM"/>
</dbReference>
<feature type="chain" id="PRO_5044808043" description="Cytochrome b561 and DOMON domain-containing protein" evidence="14">
    <location>
        <begin position="35"/>
        <end position="405"/>
    </location>
</feature>
<feature type="transmembrane region" description="Helical" evidence="13">
    <location>
        <begin position="290"/>
        <end position="307"/>
    </location>
</feature>
<evidence type="ECO:0000256" key="8">
    <source>
        <dbReference type="ARBA" id="ARBA00022989"/>
    </source>
</evidence>
<feature type="transmembrane region" description="Helical" evidence="13">
    <location>
        <begin position="354"/>
        <end position="378"/>
    </location>
</feature>
<evidence type="ECO:0000256" key="14">
    <source>
        <dbReference type="SAM" id="SignalP"/>
    </source>
</evidence>
<keyword evidence="8 13" id="KW-1133">Transmembrane helix</keyword>
<dbReference type="CDD" id="cd09629">
    <property type="entry name" value="DOMON_CIL1_like"/>
    <property type="match status" value="1"/>
</dbReference>
<dbReference type="PANTHER" id="PTHR23130">
    <property type="entry name" value="CYTOCHROME B561 AND DOMON DOMAIN-CONTAINING PROTEIN"/>
    <property type="match status" value="1"/>
</dbReference>
<evidence type="ECO:0000256" key="9">
    <source>
        <dbReference type="ARBA" id="ARBA00023136"/>
    </source>
</evidence>
<dbReference type="GO" id="GO:0046872">
    <property type="term" value="F:metal ion binding"/>
    <property type="evidence" value="ECO:0007669"/>
    <property type="project" value="UniProtKB-KW"/>
</dbReference>
<dbReference type="InterPro" id="IPR045265">
    <property type="entry name" value="AIR12_DOMON"/>
</dbReference>
<dbReference type="AlphaFoldDB" id="A0ABD3JDF1"/>
<evidence type="ECO:0000259" key="16">
    <source>
        <dbReference type="PROSITE" id="PS50939"/>
    </source>
</evidence>
<protein>
    <recommendedName>
        <fullName evidence="11">Cytochrome b561 and DOMON domain-containing protein</fullName>
    </recommendedName>
</protein>
<dbReference type="CDD" id="cd08760">
    <property type="entry name" value="Cyt_b561_FRRS1_like"/>
    <property type="match status" value="1"/>
</dbReference>
<sequence length="405" mass="43495">MASSPSPQPLLRRLPAAVPLLLLLLLLLAPAADALVCSSQKFSNNVLYSTCLDLPTLSASLHFSYDAANSSAAVAFVAAPPKGEDGWVSWALNPTATGMFGAQALIAFRDAGVMTVKTYNITSTTVRESPISFETWDRTAEYNSADGTMRIFAKIKVPAGDPTKLNQVWQVGSSVTNGVPDAHAMVAANLGAKGTLDLVNGTTAAGGGGSRIKKKNIHGILNAVSWGIMFPIGAIIARYVRAFPSADPAWFYLHAFCQTSAYAIGVAGWGTGLKLGSQSTGIQYTGHRNIGIALFALATVQIFALFLRPKKDHKYRFYWNIYHHGLGYTILILGILNVFKGLDILQPDNKWKSAYIILISVLGGVAVVLELITWIVVLKRKKSGEPTKPYDGYNNGQGRQQPLAI</sequence>
<dbReference type="InterPro" id="IPR017214">
    <property type="entry name" value="UCP037471"/>
</dbReference>
<feature type="transmembrane region" description="Helical" evidence="13">
    <location>
        <begin position="219"/>
        <end position="237"/>
    </location>
</feature>